<dbReference type="PANTHER" id="PTHR32083">
    <property type="entry name" value="CILIA AND FLAGELLA-ASSOCIATED PROTEIN 58-RELATED"/>
    <property type="match status" value="1"/>
</dbReference>
<evidence type="ECO:0000259" key="4">
    <source>
        <dbReference type="Pfam" id="PF21771"/>
    </source>
</evidence>
<evidence type="ECO:0000313" key="5">
    <source>
        <dbReference type="EMBL" id="CDI80199.1"/>
    </source>
</evidence>
<keyword evidence="5" id="KW-0969">Cilium</keyword>
<feature type="coiled-coil region" evidence="2">
    <location>
        <begin position="225"/>
        <end position="437"/>
    </location>
</feature>
<dbReference type="GeneID" id="25269468"/>
<evidence type="ECO:0000313" key="6">
    <source>
        <dbReference type="Proteomes" id="UP000018050"/>
    </source>
</evidence>
<dbReference type="OrthoDB" id="264785at2759"/>
<sequence length="902" mass="102577">MDRKRSASFALDQTPTQSRPGNPPDNAQSHEPNGSGHSATPGDVIGETQTSDRLRRLLDHLPQSQQPQSGAAAAPDDSQVINQKSEQIQQQEQDLGDVEQRRAMELLRSMDDDADSGGKVIVCSAPDAGGEKGDLGTCVVPLSDALPDGQQCLAHRTRGSEGEGSTETPDAADSAIRPSTARATAPVVNVANLNTDDSYIAELTMRAQESEREDVLKELASYPELEFLRREYEKLHQALKASQKNEMELKAKCMDLSSALQANALQVHAALKEASGEEETIKRLKRDLSASLIEVANGKAREAAETKAANQLRAQIEELYKRIDEEEQRSLQQNARLNELLQERDKLQSSLQELYTTQEQLQDRRAAADEEAKKRERLERQLKQNKAHFEQQQQELAKKQADLAQSEEQIAALQQQLAMTQQQVQQEVQESQEIQRRIAPCLISTLVSRRDVEGLQQTELRLNDQIYKNSRLKAANDFLRCREREAELKSKQEEIEKMRTEKNLLNADANAKKHADHAKRQLTHCEHLEKEVDGFRRECQQLQQKVETLEAERDRYGHTLNKSNQKCGTTTAHIINLPGIIPEGIIKLFLAMTSQYLESLEQLKNEELRVADLQRSIGEQQSKLAAQKTLYEAILAERDMLGTQLLKRNQELSLLYEKVRIQESTLAKGEAQYKERLKEIKEWSRQCLAFRRELRNLEGGVAEVESLKREILQLQKELLQGAPLARKDCRTKVRALTEALATPMNVHRWRRLEGTDPAKVELVKKIQSLQKRLIAKTEEVIERDLQIQEREKLCVQLKVTSKRDEIERLHKELEVSTLNHLIVIVDGFRSRCFPKPLLNSACSVFFVQAVKCCYMEEKRNESREQQKQQHLQQRQTTGDVSRTDTFFSSSTFEFLTGNMSSV</sequence>
<feature type="region of interest" description="Disordered" evidence="3">
    <location>
        <begin position="1"/>
        <end position="104"/>
    </location>
</feature>
<keyword evidence="5" id="KW-0282">Flagellum</keyword>
<dbReference type="AlphaFoldDB" id="U6GNM2"/>
<keyword evidence="1 2" id="KW-0175">Coiled coil</keyword>
<feature type="region of interest" description="Disordered" evidence="3">
    <location>
        <begin position="863"/>
        <end position="882"/>
    </location>
</feature>
<evidence type="ECO:0000256" key="3">
    <source>
        <dbReference type="SAM" id="MobiDB-lite"/>
    </source>
</evidence>
<dbReference type="Proteomes" id="UP000018050">
    <property type="component" value="Unassembled WGS sequence"/>
</dbReference>
<dbReference type="PANTHER" id="PTHR32083:SF0">
    <property type="entry name" value="CILIA AND FLAGELLA-ASSOCIATED PROTEIN 58"/>
    <property type="match status" value="1"/>
</dbReference>
<protein>
    <submittedName>
        <fullName evidence="5">Flagellar associated protein, related</fullName>
    </submittedName>
</protein>
<dbReference type="RefSeq" id="XP_013249796.1">
    <property type="nucleotide sequence ID" value="XM_013394342.1"/>
</dbReference>
<dbReference type="InterPro" id="IPR049270">
    <property type="entry name" value="CFAP58_CC"/>
</dbReference>
<dbReference type="EMBL" id="HG671156">
    <property type="protein sequence ID" value="CDI80199.1"/>
    <property type="molecule type" value="Genomic_DNA"/>
</dbReference>
<dbReference type="GO" id="GO:0005856">
    <property type="term" value="C:cytoskeleton"/>
    <property type="evidence" value="ECO:0007669"/>
    <property type="project" value="TreeGrafter"/>
</dbReference>
<feature type="domain" description="Cilia- and flagella-associated protein 58 central coiled coil" evidence="4">
    <location>
        <begin position="594"/>
        <end position="693"/>
    </location>
</feature>
<keyword evidence="5" id="KW-0966">Cell projection</keyword>
<feature type="coiled-coil region" evidence="2">
    <location>
        <begin position="596"/>
        <end position="623"/>
    </location>
</feature>
<evidence type="ECO:0000256" key="1">
    <source>
        <dbReference type="ARBA" id="ARBA00023054"/>
    </source>
</evidence>
<dbReference type="OMA" id="GTMQYNQ"/>
<accession>U6GNM2</accession>
<name>U6GNM2_EIMAC</name>
<evidence type="ECO:0000256" key="2">
    <source>
        <dbReference type="SAM" id="Coils"/>
    </source>
</evidence>
<reference evidence="5" key="2">
    <citation type="submission" date="2013-10" db="EMBL/GenBank/DDBJ databases">
        <authorList>
            <person name="Aslett M."/>
        </authorList>
    </citation>
    <scope>NUCLEOTIDE SEQUENCE</scope>
    <source>
        <strain evidence="5">Houghton</strain>
    </source>
</reference>
<dbReference type="Pfam" id="PF21771">
    <property type="entry name" value="CFAP58_CC"/>
    <property type="match status" value="1"/>
</dbReference>
<feature type="compositionally biased region" description="Polar residues" evidence="3">
    <location>
        <begin position="11"/>
        <end position="38"/>
    </location>
</feature>
<dbReference type="VEuPathDB" id="ToxoDB:EAH_00013980"/>
<feature type="region of interest" description="Disordered" evidence="3">
    <location>
        <begin position="155"/>
        <end position="180"/>
    </location>
</feature>
<gene>
    <name evidence="5" type="ORF">EAH_00013980</name>
</gene>
<proteinExistence type="predicted"/>
<keyword evidence="6" id="KW-1185">Reference proteome</keyword>
<reference evidence="5" key="1">
    <citation type="submission" date="2013-10" db="EMBL/GenBank/DDBJ databases">
        <title>Genomic analysis of the causative agents of coccidiosis in chickens.</title>
        <authorList>
            <person name="Reid A.J."/>
            <person name="Blake D."/>
            <person name="Billington K."/>
            <person name="Browne H."/>
            <person name="Dunn M."/>
            <person name="Hung S."/>
            <person name="Kawahara F."/>
            <person name="Miranda-Saavedra D."/>
            <person name="Mourier T."/>
            <person name="Nagra H."/>
            <person name="Otto T.D."/>
            <person name="Rawlings N."/>
            <person name="Sanchez A."/>
            <person name="Sanders M."/>
            <person name="Subramaniam C."/>
            <person name="Tay Y."/>
            <person name="Dear P."/>
            <person name="Doerig C."/>
            <person name="Gruber A."/>
            <person name="Parkinson J."/>
            <person name="Shirley M."/>
            <person name="Wan K.L."/>
            <person name="Berriman M."/>
            <person name="Tomley F."/>
            <person name="Pain A."/>
        </authorList>
    </citation>
    <scope>NUCLEOTIDE SEQUENCE</scope>
    <source>
        <strain evidence="5">Houghton</strain>
    </source>
</reference>
<organism evidence="5 6">
    <name type="scientific">Eimeria acervulina</name>
    <name type="common">Coccidian parasite</name>
    <dbReference type="NCBI Taxonomy" id="5801"/>
    <lineage>
        <taxon>Eukaryota</taxon>
        <taxon>Sar</taxon>
        <taxon>Alveolata</taxon>
        <taxon>Apicomplexa</taxon>
        <taxon>Conoidasida</taxon>
        <taxon>Coccidia</taxon>
        <taxon>Eucoccidiorida</taxon>
        <taxon>Eimeriorina</taxon>
        <taxon>Eimeriidae</taxon>
        <taxon>Eimeria</taxon>
    </lineage>
</organism>
<feature type="compositionally biased region" description="Basic and acidic residues" evidence="3">
    <location>
        <begin position="50"/>
        <end position="59"/>
    </location>
</feature>
<feature type="coiled-coil region" evidence="2">
    <location>
        <begin position="481"/>
        <end position="566"/>
    </location>
</feature>
<feature type="compositionally biased region" description="Low complexity" evidence="3">
    <location>
        <begin position="62"/>
        <end position="93"/>
    </location>
</feature>